<evidence type="ECO:0000313" key="3">
    <source>
        <dbReference type="EMBL" id="KAJ3179608.1"/>
    </source>
</evidence>
<evidence type="ECO:0000256" key="2">
    <source>
        <dbReference type="SAM" id="MobiDB-lite"/>
    </source>
</evidence>
<reference evidence="3" key="1">
    <citation type="submission" date="2020-05" db="EMBL/GenBank/DDBJ databases">
        <title>Phylogenomic resolution of chytrid fungi.</title>
        <authorList>
            <person name="Stajich J.E."/>
            <person name="Amses K."/>
            <person name="Simmons R."/>
            <person name="Seto K."/>
            <person name="Myers J."/>
            <person name="Bonds A."/>
            <person name="Quandt C.A."/>
            <person name="Barry K."/>
            <person name="Liu P."/>
            <person name="Grigoriev I."/>
            <person name="Longcore J.E."/>
            <person name="James T.Y."/>
        </authorList>
    </citation>
    <scope>NUCLEOTIDE SEQUENCE</scope>
    <source>
        <strain evidence="3">JEL0379</strain>
    </source>
</reference>
<evidence type="ECO:0008006" key="5">
    <source>
        <dbReference type="Google" id="ProtNLM"/>
    </source>
</evidence>
<name>A0AAD5TNA1_9FUNG</name>
<organism evidence="3 4">
    <name type="scientific">Geranomyces variabilis</name>
    <dbReference type="NCBI Taxonomy" id="109894"/>
    <lineage>
        <taxon>Eukaryota</taxon>
        <taxon>Fungi</taxon>
        <taxon>Fungi incertae sedis</taxon>
        <taxon>Chytridiomycota</taxon>
        <taxon>Chytridiomycota incertae sedis</taxon>
        <taxon>Chytridiomycetes</taxon>
        <taxon>Spizellomycetales</taxon>
        <taxon>Powellomycetaceae</taxon>
        <taxon>Geranomyces</taxon>
    </lineage>
</organism>
<dbReference type="AlphaFoldDB" id="A0AAD5TNA1"/>
<dbReference type="InterPro" id="IPR008862">
    <property type="entry name" value="Tcp11"/>
</dbReference>
<feature type="compositionally biased region" description="Low complexity" evidence="2">
    <location>
        <begin position="427"/>
        <end position="473"/>
    </location>
</feature>
<protein>
    <recommendedName>
        <fullName evidence="5">Tcp11-domain-containing protein</fullName>
    </recommendedName>
</protein>
<sequence>MEQTPAGFYVVDVLPLKQPAGKPFHLDARIRGRSTVPGSTAAARHSAFIEERVHRLRRRTQHIKAARAATRSRDAAASSAKRVRITETLQVAERNRTRILERQVRACADAIAHVKEVAQTQAQRFEAVTAARKAALAERLASSSLRRQQLLTTPRSRLLESQSSDNLHTNDSIVTIQQWWRRSKVDPAIKTFEALRISLDKAIETPFGKLARTMQLPPVIKATARLLNRVQKMVPPSSSSSSATAPLKNPARVFLSAYMLAAHPSELMPNMGPEEQALSGTAQAMLREFEMWIAGFTAGEMYRPTQIFWQVFTGYYESFESWKDSDSRKLVQGMIGHFMELEKLWLSVKDQPLADVEWAPRVTEHQAQIYSKLTKFGDSALQNLEAARVAVQQAYLEQTGDMDVVPPVEAATAGLQTSVQKYPSSTSVPAVRSDSVSPSRRGSRSGTPEATAAAAAATAAAPAPESAPASSPSAPAPIAPAMDNADPQLASMGFGGQLTNHQLAHELVMDPEFKLTPVKHSEFEEQVRNIAKKAFFDSVRQEFEQGIFINHVPTFMAQIRESLLAMVSEKGKFADDIKEVLELSHIRQQLESNAFDTIKCLGYVTSKMLQLCAPIRDQAIRNIAQSTDLADAFQRILAILDDMKLDLANYRLQALRPHLQQQAVEYETAKFDEALAAGRVTLTNTKAWLTSTVSSLASTVAARNPEGVNPAENRVRFENAYNEALLGLIQAPTPIDPNTIAETLRLDAHRLHAMQNEAQAITIVAALVMLSKNAVRELRDDAPACTRLKDTLFILLKDKDTNVANLSTQIVASLNAHKPPAARLTPEQETVIANMVEKTLSFKDPVFNLLSRRIAAAVRGHIEKGVFKRESLQSAGLDSVQAELEKLSFSIARLAKHNKEVYAKHYDAILGAVLQ</sequence>
<dbReference type="PANTHER" id="PTHR12832">
    <property type="entry name" value="TESTIS-SPECIFIC PROTEIN PBS13 T-COMPLEX 11"/>
    <property type="match status" value="1"/>
</dbReference>
<keyword evidence="4" id="KW-1185">Reference proteome</keyword>
<dbReference type="EMBL" id="JADGJQ010000020">
    <property type="protein sequence ID" value="KAJ3179608.1"/>
    <property type="molecule type" value="Genomic_DNA"/>
</dbReference>
<comment type="similarity">
    <text evidence="1">Belongs to the TCP11 family.</text>
</comment>
<proteinExistence type="inferred from homology"/>
<evidence type="ECO:0000313" key="4">
    <source>
        <dbReference type="Proteomes" id="UP001212152"/>
    </source>
</evidence>
<feature type="region of interest" description="Disordered" evidence="2">
    <location>
        <begin position="418"/>
        <end position="494"/>
    </location>
</feature>
<gene>
    <name evidence="3" type="ORF">HDU87_002814</name>
</gene>
<dbReference type="GO" id="GO:0010737">
    <property type="term" value="P:protein kinase A signaling"/>
    <property type="evidence" value="ECO:0007669"/>
    <property type="project" value="TreeGrafter"/>
</dbReference>
<dbReference type="PANTHER" id="PTHR12832:SF11">
    <property type="entry name" value="LD23868P"/>
    <property type="match status" value="1"/>
</dbReference>
<evidence type="ECO:0000256" key="1">
    <source>
        <dbReference type="ARBA" id="ARBA00010954"/>
    </source>
</evidence>
<comment type="caution">
    <text evidence="3">The sequence shown here is derived from an EMBL/GenBank/DDBJ whole genome shotgun (WGS) entry which is preliminary data.</text>
</comment>
<dbReference type="Pfam" id="PF05794">
    <property type="entry name" value="Tcp11"/>
    <property type="match status" value="1"/>
</dbReference>
<accession>A0AAD5TNA1</accession>
<dbReference type="Proteomes" id="UP001212152">
    <property type="component" value="Unassembled WGS sequence"/>
</dbReference>